<reference evidence="1 2" key="1">
    <citation type="submission" date="2008-10" db="EMBL/GenBank/DDBJ databases">
        <title>Genome sequence of Bacillus cereus B4264.</title>
        <authorList>
            <person name="Dodson R.J."/>
            <person name="Durkin A.S."/>
            <person name="Rosovitz M.J."/>
            <person name="Rasko D.A."/>
            <person name="Hoffmaster A."/>
            <person name="Ravel J."/>
            <person name="Sutton G."/>
        </authorList>
    </citation>
    <scope>NUCLEOTIDE SEQUENCE [LARGE SCALE GENOMIC DNA]</scope>
    <source>
        <strain evidence="1 2">B4264</strain>
    </source>
</reference>
<accession>B7HGK6</accession>
<dbReference type="KEGG" id="bcb:BCB4264_A1150"/>
<gene>
    <name evidence="1" type="ordered locus">BCB4264_A1150</name>
</gene>
<sequence>MGFLLPKAKSIATAQGYIAPSSLAGTISNRLKFDMGFPVL</sequence>
<proteinExistence type="predicted"/>
<dbReference type="HOGENOM" id="CLU_3284345_0_0_9"/>
<dbReference type="EMBL" id="CP001176">
    <property type="protein sequence ID" value="ACK63217.1"/>
    <property type="molecule type" value="Genomic_DNA"/>
</dbReference>
<evidence type="ECO:0000313" key="1">
    <source>
        <dbReference type="EMBL" id="ACK63217.1"/>
    </source>
</evidence>
<evidence type="ECO:0000313" key="2">
    <source>
        <dbReference type="Proteomes" id="UP000007096"/>
    </source>
</evidence>
<organism evidence="1 2">
    <name type="scientific">Bacillus cereus (strain B4264)</name>
    <dbReference type="NCBI Taxonomy" id="405532"/>
    <lineage>
        <taxon>Bacteria</taxon>
        <taxon>Bacillati</taxon>
        <taxon>Bacillota</taxon>
        <taxon>Bacilli</taxon>
        <taxon>Bacillales</taxon>
        <taxon>Bacillaceae</taxon>
        <taxon>Bacillus</taxon>
        <taxon>Bacillus cereus group</taxon>
    </lineage>
</organism>
<protein>
    <submittedName>
        <fullName evidence="1">Uncharacterized protein</fullName>
    </submittedName>
</protein>
<dbReference type="AlphaFoldDB" id="B7HGK6"/>
<name>B7HGK6_BACC4</name>
<dbReference type="Proteomes" id="UP000007096">
    <property type="component" value="Chromosome"/>
</dbReference>